<dbReference type="EMBL" id="WIXE01018898">
    <property type="protein sequence ID" value="KAK5970514.1"/>
    <property type="molecule type" value="Genomic_DNA"/>
</dbReference>
<keyword evidence="2" id="KW-0539">Nucleus</keyword>
<feature type="compositionally biased region" description="Polar residues" evidence="3">
    <location>
        <begin position="117"/>
        <end position="143"/>
    </location>
</feature>
<keyword evidence="6" id="KW-1185">Reference proteome</keyword>
<sequence length="256" mass="28085">MKEGTPDSTDSKHRPRRASLIKATESIKKVAAPKKKREDVYEVEDIVSHVVVDGEVLYRVTWVGYPGEVTELTEDELSNCTELLQAYKDKQEENGDTSLQSVTPYNQANGDDHLSPTPEQSSEANENAKPQNESNGKVSTVSSDAKKKKKRSAAQDGKGNHSEAPSTKRSRKAKLTIASDSELAYTNGAVVDAYKGFSAKYDEPVILVSYKEPLPSGFEKKQDEIVPIRLIARSDPQGLITHLVELLSGGRVNVTI</sequence>
<dbReference type="SUPFAM" id="SSF54160">
    <property type="entry name" value="Chromo domain-like"/>
    <property type="match status" value="1"/>
</dbReference>
<accession>A0AAN8IDJ1</accession>
<dbReference type="InterPro" id="IPR000953">
    <property type="entry name" value="Chromo/chromo_shadow_dom"/>
</dbReference>
<dbReference type="PROSITE" id="PS50013">
    <property type="entry name" value="CHROMO_2"/>
    <property type="match status" value="1"/>
</dbReference>
<dbReference type="InterPro" id="IPR051219">
    <property type="entry name" value="Heterochromatin_chromo-domain"/>
</dbReference>
<dbReference type="PANTHER" id="PTHR22812">
    <property type="entry name" value="CHROMOBOX PROTEIN"/>
    <property type="match status" value="1"/>
</dbReference>
<feature type="domain" description="Chromo" evidence="4">
    <location>
        <begin position="41"/>
        <end position="99"/>
    </location>
</feature>
<dbReference type="CDD" id="cd18961">
    <property type="entry name" value="CD_CEC-4_like"/>
    <property type="match status" value="1"/>
</dbReference>
<reference evidence="5 6" key="1">
    <citation type="submission" date="2019-10" db="EMBL/GenBank/DDBJ databases">
        <title>Assembly and Annotation for the nematode Trichostrongylus colubriformis.</title>
        <authorList>
            <person name="Martin J."/>
        </authorList>
    </citation>
    <scope>NUCLEOTIDE SEQUENCE [LARGE SCALE GENOMIC DNA]</scope>
    <source>
        <strain evidence="5">G859</strain>
        <tissue evidence="5">Whole worm</tissue>
    </source>
</reference>
<dbReference type="SMART" id="SM00298">
    <property type="entry name" value="CHROMO"/>
    <property type="match status" value="1"/>
</dbReference>
<organism evidence="5 6">
    <name type="scientific">Trichostrongylus colubriformis</name>
    <name type="common">Black scour worm</name>
    <dbReference type="NCBI Taxonomy" id="6319"/>
    <lineage>
        <taxon>Eukaryota</taxon>
        <taxon>Metazoa</taxon>
        <taxon>Ecdysozoa</taxon>
        <taxon>Nematoda</taxon>
        <taxon>Chromadorea</taxon>
        <taxon>Rhabditida</taxon>
        <taxon>Rhabditina</taxon>
        <taxon>Rhabditomorpha</taxon>
        <taxon>Strongyloidea</taxon>
        <taxon>Trichostrongylidae</taxon>
        <taxon>Trichostrongylus</taxon>
    </lineage>
</organism>
<evidence type="ECO:0000313" key="5">
    <source>
        <dbReference type="EMBL" id="KAK5970514.1"/>
    </source>
</evidence>
<dbReference type="GO" id="GO:0005634">
    <property type="term" value="C:nucleus"/>
    <property type="evidence" value="ECO:0007669"/>
    <property type="project" value="UniProtKB-SubCell"/>
</dbReference>
<dbReference type="Proteomes" id="UP001331761">
    <property type="component" value="Unassembled WGS sequence"/>
</dbReference>
<evidence type="ECO:0000256" key="1">
    <source>
        <dbReference type="ARBA" id="ARBA00004123"/>
    </source>
</evidence>
<evidence type="ECO:0000256" key="3">
    <source>
        <dbReference type="SAM" id="MobiDB-lite"/>
    </source>
</evidence>
<gene>
    <name evidence="5" type="ORF">GCK32_014510</name>
</gene>
<feature type="region of interest" description="Disordered" evidence="3">
    <location>
        <begin position="91"/>
        <end position="174"/>
    </location>
</feature>
<dbReference type="InterPro" id="IPR016197">
    <property type="entry name" value="Chromo-like_dom_sf"/>
</dbReference>
<comment type="caution">
    <text evidence="5">The sequence shown here is derived from an EMBL/GenBank/DDBJ whole genome shotgun (WGS) entry which is preliminary data.</text>
</comment>
<dbReference type="Gene3D" id="2.40.50.40">
    <property type="match status" value="1"/>
</dbReference>
<feature type="region of interest" description="Disordered" evidence="3">
    <location>
        <begin position="1"/>
        <end position="25"/>
    </location>
</feature>
<feature type="compositionally biased region" description="Polar residues" evidence="3">
    <location>
        <begin position="96"/>
        <end position="109"/>
    </location>
</feature>
<protein>
    <submittedName>
        <fullName evidence="5">Chromo domain-containing protein</fullName>
    </submittedName>
</protein>
<proteinExistence type="predicted"/>
<feature type="compositionally biased region" description="Basic and acidic residues" evidence="3">
    <location>
        <begin position="1"/>
        <end position="12"/>
    </location>
</feature>
<dbReference type="Pfam" id="PF00385">
    <property type="entry name" value="Chromo"/>
    <property type="match status" value="1"/>
</dbReference>
<dbReference type="AlphaFoldDB" id="A0AAN8IDJ1"/>
<dbReference type="InterPro" id="IPR023780">
    <property type="entry name" value="Chromo_domain"/>
</dbReference>
<evidence type="ECO:0000259" key="4">
    <source>
        <dbReference type="PROSITE" id="PS50013"/>
    </source>
</evidence>
<evidence type="ECO:0000313" key="6">
    <source>
        <dbReference type="Proteomes" id="UP001331761"/>
    </source>
</evidence>
<comment type="subcellular location">
    <subcellularLocation>
        <location evidence="1">Nucleus</location>
    </subcellularLocation>
</comment>
<name>A0AAN8IDJ1_TRICO</name>
<evidence type="ECO:0000256" key="2">
    <source>
        <dbReference type="ARBA" id="ARBA00023242"/>
    </source>
</evidence>